<evidence type="ECO:0000256" key="1">
    <source>
        <dbReference type="SAM" id="SignalP"/>
    </source>
</evidence>
<keyword evidence="3" id="KW-1185">Reference proteome</keyword>
<organism evidence="2 3">
    <name type="scientific">Pseudoduganella namucuonensis</name>
    <dbReference type="NCBI Taxonomy" id="1035707"/>
    <lineage>
        <taxon>Bacteria</taxon>
        <taxon>Pseudomonadati</taxon>
        <taxon>Pseudomonadota</taxon>
        <taxon>Betaproteobacteria</taxon>
        <taxon>Burkholderiales</taxon>
        <taxon>Oxalobacteraceae</taxon>
        <taxon>Telluria group</taxon>
        <taxon>Pseudoduganella</taxon>
    </lineage>
</organism>
<dbReference type="RefSeq" id="WP_093559413.1">
    <property type="nucleotide sequence ID" value="NZ_FPBO01000037.1"/>
</dbReference>
<evidence type="ECO:0000313" key="3">
    <source>
        <dbReference type="Proteomes" id="UP000199391"/>
    </source>
</evidence>
<feature type="signal peptide" evidence="1">
    <location>
        <begin position="1"/>
        <end position="20"/>
    </location>
</feature>
<name>A0A1I7LU66_9BURK</name>
<dbReference type="AlphaFoldDB" id="A0A1I7LU66"/>
<reference evidence="3" key="1">
    <citation type="submission" date="2016-10" db="EMBL/GenBank/DDBJ databases">
        <authorList>
            <person name="Varghese N."/>
            <person name="Submissions S."/>
        </authorList>
    </citation>
    <scope>NUCLEOTIDE SEQUENCE [LARGE SCALE GENOMIC DNA]</scope>
    <source>
        <strain evidence="3">CGMCC 1.11014</strain>
    </source>
</reference>
<protein>
    <recommendedName>
        <fullName evidence="4">Porin</fullName>
    </recommendedName>
</protein>
<proteinExistence type="predicted"/>
<feature type="chain" id="PRO_5011723063" description="Porin" evidence="1">
    <location>
        <begin position="21"/>
        <end position="267"/>
    </location>
</feature>
<accession>A0A1I7LU66</accession>
<dbReference type="Proteomes" id="UP000199391">
    <property type="component" value="Unassembled WGS sequence"/>
</dbReference>
<evidence type="ECO:0008006" key="4">
    <source>
        <dbReference type="Google" id="ProtNLM"/>
    </source>
</evidence>
<dbReference type="InterPro" id="IPR010239">
    <property type="entry name" value="CHP02001"/>
</dbReference>
<dbReference type="OrthoDB" id="9793561at2"/>
<dbReference type="Pfam" id="PF09694">
    <property type="entry name" value="Gcw_chp"/>
    <property type="match status" value="1"/>
</dbReference>
<sequence length="267" mass="28799">MNISKTTTCALLACALPALAHAQEAAAPAWTQTGNVALLSDYVFRGVTQTQGKPTVQATLDFGHASGAYLGVFGSGVSHAAYNNGNGSEIDLYGGYRHALDQQSNIDAGVVTYWYPGAEYRAGGQTIKYHTQDVKLGWNHGAFNVYGWLTVSRRWFGYAVDPYSGGVSSTRGSTYFEANWNPELAPGLVLNLHAGTQRVRKLGVYNFVDVKAGVTKTWDNWALSAAAIYNDGKVRDGAVPLWIFFDADGTGKKVVGKRLQASLTRSF</sequence>
<dbReference type="EMBL" id="FPBO01000037">
    <property type="protein sequence ID" value="SFV13120.1"/>
    <property type="molecule type" value="Genomic_DNA"/>
</dbReference>
<dbReference type="NCBIfam" id="TIGR02001">
    <property type="entry name" value="gcw_chp"/>
    <property type="match status" value="1"/>
</dbReference>
<keyword evidence="1" id="KW-0732">Signal</keyword>
<gene>
    <name evidence="2" type="ORF">SAMN05216552_103782</name>
</gene>
<evidence type="ECO:0000313" key="2">
    <source>
        <dbReference type="EMBL" id="SFV13120.1"/>
    </source>
</evidence>
<dbReference type="STRING" id="1035707.SAMN05216552_103782"/>